<proteinExistence type="predicted"/>
<gene>
    <name evidence="2" type="ORF">PLOB_00042460</name>
</gene>
<feature type="region of interest" description="Disordered" evidence="1">
    <location>
        <begin position="1"/>
        <end position="22"/>
    </location>
</feature>
<protein>
    <submittedName>
        <fullName evidence="2">Uncharacterized protein</fullName>
    </submittedName>
</protein>
<dbReference type="PANTHER" id="PTHR34239">
    <property type="entry name" value="APPLE DOMAIN-CONTAINING PROTEIN"/>
    <property type="match status" value="1"/>
</dbReference>
<organism evidence="2 3">
    <name type="scientific">Porites lobata</name>
    <dbReference type="NCBI Taxonomy" id="104759"/>
    <lineage>
        <taxon>Eukaryota</taxon>
        <taxon>Metazoa</taxon>
        <taxon>Cnidaria</taxon>
        <taxon>Anthozoa</taxon>
        <taxon>Hexacorallia</taxon>
        <taxon>Scleractinia</taxon>
        <taxon>Fungiina</taxon>
        <taxon>Poritidae</taxon>
        <taxon>Porites</taxon>
    </lineage>
</organism>
<reference evidence="2 3" key="1">
    <citation type="submission" date="2022-05" db="EMBL/GenBank/DDBJ databases">
        <authorList>
            <consortium name="Genoscope - CEA"/>
            <person name="William W."/>
        </authorList>
    </citation>
    <scope>NUCLEOTIDE SEQUENCE [LARGE SCALE GENOMIC DNA]</scope>
</reference>
<accession>A0ABN8PF66</accession>
<evidence type="ECO:0000313" key="2">
    <source>
        <dbReference type="EMBL" id="CAH3142592.1"/>
    </source>
</evidence>
<dbReference type="Proteomes" id="UP001159405">
    <property type="component" value="Unassembled WGS sequence"/>
</dbReference>
<name>A0ABN8PF66_9CNID</name>
<sequence length="448" mass="49556">MDGADLASDTRSKRVKDSQDTNMSVLEGLTSTLAQLARASETQTAMLASLKEDLLLRTDSNEDGEAVQSLNDRVDLNAALTDVLDPSETHTSTTTAAKPASCPDSGSQDDILESLTQAFVQTKEKSPAIAEKIAGLIDNMVTGGLSPNTIKERVEKYPPPENCKFLSTSTVNEEIWDLLPRRSRTVDLAFQRVQEPLVQGWSALSILGNQLVKDLHAGKTLNIRQILDHVMDSIALLANANFKLNMARRELMKPELNPPYTRLCKDEIKPSTKLFGDDLSKHLKDMAEAKKVGRQMQKTSATRTASQGYFKAGWQKFRRPNFKPYDMPFSKLFLSFSTVAKRRVSRRFSFGTLHAKRGLMDFTENQEIFSRSRFQAVSCGRLETMGEMLGKGCGCGISLILVDCGFFFVEDSGCTDGEINVVVCDDDTEVIMALLRFCDCGEAGWCGN</sequence>
<feature type="region of interest" description="Disordered" evidence="1">
    <location>
        <begin position="84"/>
        <end position="108"/>
    </location>
</feature>
<evidence type="ECO:0000256" key="1">
    <source>
        <dbReference type="SAM" id="MobiDB-lite"/>
    </source>
</evidence>
<dbReference type="EMBL" id="CALNXK010000069">
    <property type="protein sequence ID" value="CAH3142592.1"/>
    <property type="molecule type" value="Genomic_DNA"/>
</dbReference>
<keyword evidence="3" id="KW-1185">Reference proteome</keyword>
<feature type="compositionally biased region" description="Basic and acidic residues" evidence="1">
    <location>
        <begin position="8"/>
        <end position="19"/>
    </location>
</feature>
<evidence type="ECO:0000313" key="3">
    <source>
        <dbReference type="Proteomes" id="UP001159405"/>
    </source>
</evidence>
<comment type="caution">
    <text evidence="2">The sequence shown here is derived from an EMBL/GenBank/DDBJ whole genome shotgun (WGS) entry which is preliminary data.</text>
</comment>
<dbReference type="PANTHER" id="PTHR34239:SF2">
    <property type="entry name" value="TRANSPOSABLE ELEMENT P TRANSPOSASE_THAP9 CONSERVED DOMAIN-CONTAINING PROTEIN"/>
    <property type="match status" value="1"/>
</dbReference>